<keyword evidence="2" id="KW-1185">Reference proteome</keyword>
<evidence type="ECO:0008006" key="3">
    <source>
        <dbReference type="Google" id="ProtNLM"/>
    </source>
</evidence>
<organism evidence="1 2">
    <name type="scientific">Linnemannia gamsii</name>
    <dbReference type="NCBI Taxonomy" id="64522"/>
    <lineage>
        <taxon>Eukaryota</taxon>
        <taxon>Fungi</taxon>
        <taxon>Fungi incertae sedis</taxon>
        <taxon>Mucoromycota</taxon>
        <taxon>Mortierellomycotina</taxon>
        <taxon>Mortierellomycetes</taxon>
        <taxon>Mortierellales</taxon>
        <taxon>Mortierellaceae</taxon>
        <taxon>Linnemannia</taxon>
    </lineage>
</organism>
<evidence type="ECO:0000313" key="1">
    <source>
        <dbReference type="EMBL" id="KAG0290565.1"/>
    </source>
</evidence>
<protein>
    <recommendedName>
        <fullName evidence="3">F-box domain-containing protein</fullName>
    </recommendedName>
</protein>
<name>A0ABQ7K364_9FUNG</name>
<dbReference type="Proteomes" id="UP001194696">
    <property type="component" value="Unassembled WGS sequence"/>
</dbReference>
<proteinExistence type="predicted"/>
<gene>
    <name evidence="1" type="ORF">BGZ96_005959</name>
</gene>
<evidence type="ECO:0000313" key="2">
    <source>
        <dbReference type="Proteomes" id="UP001194696"/>
    </source>
</evidence>
<sequence length="220" mass="25304">MHPLTQLPLECLQRILQYIQRDKNEKSHRALVALLRVNRYIATIVLPFLYRDPFNGYGHNTSIIKPLLTQTLFSYDTYCKSLPPLTSDSATSNTVHPFLVMRLKQFLPLPISASSDLTQFDYLSHVRHINHARAGLQCQLDDVMVALDISKFMEKKELAFYLHEVSLFREMTWGLANATLDQLESLTGPRLRRDKAMQTMVEFVEAHTRLFPGLLKAVDS</sequence>
<comment type="caution">
    <text evidence="1">The sequence shown here is derived from an EMBL/GenBank/DDBJ whole genome shotgun (WGS) entry which is preliminary data.</text>
</comment>
<dbReference type="EMBL" id="JAAAIM010000286">
    <property type="protein sequence ID" value="KAG0290565.1"/>
    <property type="molecule type" value="Genomic_DNA"/>
</dbReference>
<accession>A0ABQ7K364</accession>
<reference evidence="1 2" key="1">
    <citation type="journal article" date="2020" name="Fungal Divers.">
        <title>Resolving the Mortierellaceae phylogeny through synthesis of multi-gene phylogenetics and phylogenomics.</title>
        <authorList>
            <person name="Vandepol N."/>
            <person name="Liber J."/>
            <person name="Desiro A."/>
            <person name="Na H."/>
            <person name="Kennedy M."/>
            <person name="Barry K."/>
            <person name="Grigoriev I.V."/>
            <person name="Miller A.N."/>
            <person name="O'Donnell K."/>
            <person name="Stajich J.E."/>
            <person name="Bonito G."/>
        </authorList>
    </citation>
    <scope>NUCLEOTIDE SEQUENCE [LARGE SCALE GENOMIC DNA]</scope>
    <source>
        <strain evidence="1 2">AD045</strain>
    </source>
</reference>